<proteinExistence type="predicted"/>
<dbReference type="RefSeq" id="WP_308785585.1">
    <property type="nucleotide sequence ID" value="NZ_JAUSWB010000001.1"/>
</dbReference>
<dbReference type="EMBL" id="JAUSWB010000001">
    <property type="protein sequence ID" value="MDQ0427260.1"/>
    <property type="molecule type" value="Genomic_DNA"/>
</dbReference>
<dbReference type="Pfam" id="PF13646">
    <property type="entry name" value="HEAT_2"/>
    <property type="match status" value="1"/>
</dbReference>
<dbReference type="Pfam" id="PF02985">
    <property type="entry name" value="HEAT"/>
    <property type="match status" value="1"/>
</dbReference>
<name>A0ABU0GPH9_9BACL</name>
<keyword evidence="3" id="KW-1185">Reference proteome</keyword>
<dbReference type="InterPro" id="IPR011989">
    <property type="entry name" value="ARM-like"/>
</dbReference>
<dbReference type="InterPro" id="IPR004155">
    <property type="entry name" value="PBS_lyase_HEAT"/>
</dbReference>
<keyword evidence="1" id="KW-0677">Repeat</keyword>
<protein>
    <submittedName>
        <fullName evidence="2">HEAT repeat protein</fullName>
    </submittedName>
</protein>
<accession>A0ABU0GPH9</accession>
<sequence>MILEQKLLAIQQLLEHGGPDAFHGIAEYLKEDNREVRITAIAALGELPVNPMIKSVLLLLTEDPDEEVRYLALESLWEYRGEDVFNAHIRRLKDSDELVRMSAVEGLGELRDARAEQYLVRSLSDEEEIVRRDAAAGLGKIGAATAIPVLQKQLQQEKSSLAKVGIYTGLYLLGSQMHLQSLLNLLSDPSYVVRCAVANSVVTLADQENENGIKRALKAALRREFTIAGQSTLQEVLDELNS</sequence>
<dbReference type="SUPFAM" id="SSF48371">
    <property type="entry name" value="ARM repeat"/>
    <property type="match status" value="1"/>
</dbReference>
<organism evidence="2 3">
    <name type="scientific">Planomicrobium stackebrandtii</name>
    <dbReference type="NCBI Taxonomy" id="253160"/>
    <lineage>
        <taxon>Bacteria</taxon>
        <taxon>Bacillati</taxon>
        <taxon>Bacillota</taxon>
        <taxon>Bacilli</taxon>
        <taxon>Bacillales</taxon>
        <taxon>Caryophanaceae</taxon>
        <taxon>Planomicrobium</taxon>
    </lineage>
</organism>
<dbReference type="PANTHER" id="PTHR12697:SF5">
    <property type="entry name" value="DEOXYHYPUSINE HYDROXYLASE"/>
    <property type="match status" value="1"/>
</dbReference>
<evidence type="ECO:0000313" key="3">
    <source>
        <dbReference type="Proteomes" id="UP001241988"/>
    </source>
</evidence>
<dbReference type="InterPro" id="IPR016024">
    <property type="entry name" value="ARM-type_fold"/>
</dbReference>
<reference evidence="2 3" key="1">
    <citation type="submission" date="2023-07" db="EMBL/GenBank/DDBJ databases">
        <title>Genomic Encyclopedia of Type Strains, Phase IV (KMG-IV): sequencing the most valuable type-strain genomes for metagenomic binning, comparative biology and taxonomic classification.</title>
        <authorList>
            <person name="Goeker M."/>
        </authorList>
    </citation>
    <scope>NUCLEOTIDE SEQUENCE [LARGE SCALE GENOMIC DNA]</scope>
    <source>
        <strain evidence="2 3">DSM 16419</strain>
    </source>
</reference>
<comment type="caution">
    <text evidence="2">The sequence shown here is derived from an EMBL/GenBank/DDBJ whole genome shotgun (WGS) entry which is preliminary data.</text>
</comment>
<dbReference type="Proteomes" id="UP001241988">
    <property type="component" value="Unassembled WGS sequence"/>
</dbReference>
<dbReference type="Gene3D" id="1.25.10.10">
    <property type="entry name" value="Leucine-rich Repeat Variant"/>
    <property type="match status" value="2"/>
</dbReference>
<dbReference type="PANTHER" id="PTHR12697">
    <property type="entry name" value="PBS LYASE HEAT-LIKE PROTEIN"/>
    <property type="match status" value="1"/>
</dbReference>
<gene>
    <name evidence="2" type="ORF">QOZ98_000085</name>
</gene>
<evidence type="ECO:0000256" key="1">
    <source>
        <dbReference type="ARBA" id="ARBA00022737"/>
    </source>
</evidence>
<evidence type="ECO:0000313" key="2">
    <source>
        <dbReference type="EMBL" id="MDQ0427260.1"/>
    </source>
</evidence>
<dbReference type="InterPro" id="IPR000357">
    <property type="entry name" value="HEAT"/>
</dbReference>
<dbReference type="SMART" id="SM00567">
    <property type="entry name" value="EZ_HEAT"/>
    <property type="match status" value="3"/>
</dbReference>